<dbReference type="NCBIfam" id="TIGR02473">
    <property type="entry name" value="flagell_FliJ"/>
    <property type="match status" value="1"/>
</dbReference>
<evidence type="ECO:0000256" key="5">
    <source>
        <dbReference type="ARBA" id="ARBA00022475"/>
    </source>
</evidence>
<evidence type="ECO:0000256" key="1">
    <source>
        <dbReference type="ARBA" id="ARBA00004413"/>
    </source>
</evidence>
<accession>A0ABY7GK24</accession>
<comment type="similarity">
    <text evidence="2">Belongs to the FliJ family.</text>
</comment>
<evidence type="ECO:0000256" key="11">
    <source>
        <dbReference type="SAM" id="MobiDB-lite"/>
    </source>
</evidence>
<dbReference type="PIRSF" id="PIRSF019404">
    <property type="entry name" value="FliJ"/>
    <property type="match status" value="1"/>
</dbReference>
<keyword evidence="8" id="KW-0653">Protein transport</keyword>
<evidence type="ECO:0000256" key="9">
    <source>
        <dbReference type="ARBA" id="ARBA00023136"/>
    </source>
</evidence>
<dbReference type="PANTHER" id="PTHR38786:SF1">
    <property type="entry name" value="FLAGELLAR FLIJ PROTEIN"/>
    <property type="match status" value="1"/>
</dbReference>
<keyword evidence="9" id="KW-0472">Membrane</keyword>
<evidence type="ECO:0000256" key="8">
    <source>
        <dbReference type="ARBA" id="ARBA00022927"/>
    </source>
</evidence>
<dbReference type="InterPro" id="IPR053716">
    <property type="entry name" value="Flag_assembly_chemotaxis_eff"/>
</dbReference>
<keyword evidence="10" id="KW-1006">Bacterial flagellum protein export</keyword>
<dbReference type="Pfam" id="PF02050">
    <property type="entry name" value="FliJ"/>
    <property type="match status" value="1"/>
</dbReference>
<evidence type="ECO:0000256" key="10">
    <source>
        <dbReference type="ARBA" id="ARBA00023225"/>
    </source>
</evidence>
<proteinExistence type="inferred from homology"/>
<keyword evidence="6" id="KW-0145">Chemotaxis</keyword>
<name>A0ABY7GK24_9GAMM</name>
<reference evidence="12" key="1">
    <citation type="submission" date="2022-11" db="EMBL/GenBank/DDBJ databases">
        <title>Methylomonas rapida sp. nov., Carotenoid-Producing Obligate Methanotrophs with High Growth Characteristics and Biotechnological Potential.</title>
        <authorList>
            <person name="Tikhonova E.N."/>
            <person name="Suleimanov R.Z."/>
            <person name="Miroshnikov K."/>
            <person name="Oshkin I.Y."/>
            <person name="Belova S.E."/>
            <person name="Danilova O.V."/>
            <person name="Ashikhmin A."/>
            <person name="Konopkin A."/>
            <person name="But S.Y."/>
            <person name="Khmelenina V.N."/>
            <person name="Kuznetsov N."/>
            <person name="Pimenov N.V."/>
            <person name="Dedysh S.N."/>
        </authorList>
    </citation>
    <scope>NUCLEOTIDE SEQUENCE</scope>
    <source>
        <strain evidence="12">MP1</strain>
    </source>
</reference>
<sequence>MKRSQRLQTIIDLHARQENDALQLMGHCQQQLEIQQTQLEHLQNYKLEYLNKLVDRQRAGMNVNQLLEFRAFADKLDKAIEGQRQTVIMHERELQRARAKWEECHQRTKSLQKLGELAVAEENKIENKREQSEQDARAARTARKDGMGSA</sequence>
<evidence type="ECO:0000256" key="7">
    <source>
        <dbReference type="ARBA" id="ARBA00022795"/>
    </source>
</evidence>
<keyword evidence="12" id="KW-0969">Cilium</keyword>
<dbReference type="Proteomes" id="UP001162780">
    <property type="component" value="Chromosome"/>
</dbReference>
<dbReference type="PANTHER" id="PTHR38786">
    <property type="entry name" value="FLAGELLAR FLIJ PROTEIN"/>
    <property type="match status" value="1"/>
</dbReference>
<evidence type="ECO:0000313" key="13">
    <source>
        <dbReference type="Proteomes" id="UP001162780"/>
    </source>
</evidence>
<keyword evidence="13" id="KW-1185">Reference proteome</keyword>
<keyword evidence="12" id="KW-0966">Cell projection</keyword>
<dbReference type="RefSeq" id="WP_255188406.1">
    <property type="nucleotide sequence ID" value="NZ_CP113517.1"/>
</dbReference>
<dbReference type="Gene3D" id="1.10.287.1700">
    <property type="match status" value="1"/>
</dbReference>
<evidence type="ECO:0000256" key="4">
    <source>
        <dbReference type="ARBA" id="ARBA00022448"/>
    </source>
</evidence>
<protein>
    <recommendedName>
        <fullName evidence="3">Flagellar FliJ protein</fullName>
    </recommendedName>
</protein>
<dbReference type="InterPro" id="IPR052570">
    <property type="entry name" value="FliJ"/>
</dbReference>
<dbReference type="PRINTS" id="PR01004">
    <property type="entry name" value="FLGFLIJ"/>
</dbReference>
<keyword evidence="12" id="KW-0282">Flagellum</keyword>
<evidence type="ECO:0000256" key="6">
    <source>
        <dbReference type="ARBA" id="ARBA00022500"/>
    </source>
</evidence>
<comment type="subcellular location">
    <subcellularLocation>
        <location evidence="1">Cell membrane</location>
        <topology evidence="1">Peripheral membrane protein</topology>
        <orientation evidence="1">Cytoplasmic side</orientation>
    </subcellularLocation>
</comment>
<dbReference type="InterPro" id="IPR012823">
    <property type="entry name" value="Flagell_FliJ"/>
</dbReference>
<organism evidence="12 13">
    <name type="scientific">Methylomonas rapida</name>
    <dbReference type="NCBI Taxonomy" id="2963939"/>
    <lineage>
        <taxon>Bacteria</taxon>
        <taxon>Pseudomonadati</taxon>
        <taxon>Pseudomonadota</taxon>
        <taxon>Gammaproteobacteria</taxon>
        <taxon>Methylococcales</taxon>
        <taxon>Methylococcaceae</taxon>
        <taxon>Methylomonas</taxon>
    </lineage>
</organism>
<feature type="region of interest" description="Disordered" evidence="11">
    <location>
        <begin position="122"/>
        <end position="150"/>
    </location>
</feature>
<evidence type="ECO:0000256" key="2">
    <source>
        <dbReference type="ARBA" id="ARBA00010004"/>
    </source>
</evidence>
<keyword evidence="7" id="KW-1005">Bacterial flagellum biogenesis</keyword>
<keyword evidence="4" id="KW-0813">Transport</keyword>
<gene>
    <name evidence="12" type="primary">fliJ</name>
    <name evidence="12" type="ORF">NM686_013740</name>
</gene>
<evidence type="ECO:0000313" key="12">
    <source>
        <dbReference type="EMBL" id="WAR43438.1"/>
    </source>
</evidence>
<keyword evidence="5" id="KW-1003">Cell membrane</keyword>
<dbReference type="EMBL" id="CP113517">
    <property type="protein sequence ID" value="WAR43438.1"/>
    <property type="molecule type" value="Genomic_DNA"/>
</dbReference>
<evidence type="ECO:0000256" key="3">
    <source>
        <dbReference type="ARBA" id="ARBA00020392"/>
    </source>
</evidence>
<dbReference type="InterPro" id="IPR018006">
    <property type="entry name" value="Flag_FliJ_proteobac"/>
</dbReference>